<proteinExistence type="predicted"/>
<protein>
    <submittedName>
        <fullName evidence="2">Uncharacterized protein</fullName>
    </submittedName>
</protein>
<comment type="caution">
    <text evidence="2">The sequence shown here is derived from an EMBL/GenBank/DDBJ whole genome shotgun (WGS) entry which is preliminary data.</text>
</comment>
<organism evidence="2 3">
    <name type="scientific">Ogataea philodendri</name>
    <dbReference type="NCBI Taxonomy" id="1378263"/>
    <lineage>
        <taxon>Eukaryota</taxon>
        <taxon>Fungi</taxon>
        <taxon>Dikarya</taxon>
        <taxon>Ascomycota</taxon>
        <taxon>Saccharomycotina</taxon>
        <taxon>Pichiomycetes</taxon>
        <taxon>Pichiales</taxon>
        <taxon>Pichiaceae</taxon>
        <taxon>Ogataea</taxon>
    </lineage>
</organism>
<dbReference type="EMBL" id="JAEUBE010000183">
    <property type="protein sequence ID" value="KAH3667374.1"/>
    <property type="molecule type" value="Genomic_DNA"/>
</dbReference>
<evidence type="ECO:0000313" key="3">
    <source>
        <dbReference type="Proteomes" id="UP000769157"/>
    </source>
</evidence>
<reference evidence="2" key="2">
    <citation type="submission" date="2021-01" db="EMBL/GenBank/DDBJ databases">
        <authorList>
            <person name="Schikora-Tamarit M.A."/>
        </authorList>
    </citation>
    <scope>NUCLEOTIDE SEQUENCE</scope>
    <source>
        <strain evidence="2">CBS6075</strain>
    </source>
</reference>
<keyword evidence="1" id="KW-0472">Membrane</keyword>
<evidence type="ECO:0000313" key="2">
    <source>
        <dbReference type="EMBL" id="KAH3667374.1"/>
    </source>
</evidence>
<reference evidence="2" key="1">
    <citation type="journal article" date="2021" name="Open Biol.">
        <title>Shared evolutionary footprints suggest mitochondrial oxidative damage underlies multiple complex I losses in fungi.</title>
        <authorList>
            <person name="Schikora-Tamarit M.A."/>
            <person name="Marcet-Houben M."/>
            <person name="Nosek J."/>
            <person name="Gabaldon T."/>
        </authorList>
    </citation>
    <scope>NUCLEOTIDE SEQUENCE</scope>
    <source>
        <strain evidence="2">CBS6075</strain>
    </source>
</reference>
<keyword evidence="3" id="KW-1185">Reference proteome</keyword>
<accession>A0A9P8P9G7</accession>
<sequence>MVLTRSNLGSKNPILLSCCFTSWVTCFLMLLSFVRSLSRSSSSESALSESSLLRMVEMASSLASSTLLGNMPSTKKADVPGAVCWVNCLVSLRLTGSSEASSEPWCLNQDVTVDVRRLNPLECAGTWSPDLMLASAVGGGTEATELSRDFLPGWYDRTELVSWIGSDAIDADDSDEIDASSIWDSRNGSITNKIRK</sequence>
<feature type="transmembrane region" description="Helical" evidence="1">
    <location>
        <begin position="14"/>
        <end position="34"/>
    </location>
</feature>
<keyword evidence="1" id="KW-1133">Transmembrane helix</keyword>
<name>A0A9P8P9G7_9ASCO</name>
<dbReference type="Proteomes" id="UP000769157">
    <property type="component" value="Unassembled WGS sequence"/>
</dbReference>
<evidence type="ECO:0000256" key="1">
    <source>
        <dbReference type="SAM" id="Phobius"/>
    </source>
</evidence>
<dbReference type="AlphaFoldDB" id="A0A9P8P9G7"/>
<gene>
    <name evidence="2" type="ORF">OGAPHI_003023</name>
</gene>
<keyword evidence="1" id="KW-0812">Transmembrane</keyword>
<dbReference type="GeneID" id="70234990"/>
<dbReference type="RefSeq" id="XP_046062186.1">
    <property type="nucleotide sequence ID" value="XM_046203957.1"/>
</dbReference>